<reference evidence="2 3" key="1">
    <citation type="submission" date="2015-11" db="EMBL/GenBank/DDBJ databases">
        <title>Draft Genome Sequence of the Strain BR 10423 (Rhizobium sp.) isolated from nodules of Mimosa pudica.</title>
        <authorList>
            <person name="Barauna A.C."/>
            <person name="Zilli J.E."/>
            <person name="Simoes-Araujo J.L."/>
            <person name="Reis V.M."/>
            <person name="James E.K."/>
            <person name="Reis F.B.Jr."/>
            <person name="Rouws L.F."/>
            <person name="Passos S.R."/>
            <person name="Gois S.R."/>
        </authorList>
    </citation>
    <scope>NUCLEOTIDE SEQUENCE [LARGE SCALE GENOMIC DNA]</scope>
    <source>
        <strain evidence="2 3">BR10423</strain>
    </source>
</reference>
<feature type="transmembrane region" description="Helical" evidence="1">
    <location>
        <begin position="125"/>
        <end position="143"/>
    </location>
</feature>
<keyword evidence="1" id="KW-0472">Membrane</keyword>
<keyword evidence="1" id="KW-0812">Transmembrane</keyword>
<evidence type="ECO:0000313" key="3">
    <source>
        <dbReference type="Proteomes" id="UP000068164"/>
    </source>
</evidence>
<dbReference type="EMBL" id="LNCD01000003">
    <property type="protein sequence ID" value="KWV59950.1"/>
    <property type="molecule type" value="Genomic_DNA"/>
</dbReference>
<accession>A0A109K3C1</accession>
<sequence>MTSNYEFSWHPGIGDPTIGGWVTVALYLLASISCWMTMGRVRRQDLSDKSDARIWRFISLFFFILGINKQLDLQSGMTELGRVIAHSEGWYDRRQAVQIYFVFGVAAACVAIILAFIYRIRKSPVQMWIASIGSTFVIGYVLIRAASFHHLDTFFRSRFLGLKWYWILEMAGILIVLLASEWRRAKAFSSSGQACRELGL</sequence>
<name>A0A109K3C1_9HYPH</name>
<feature type="transmembrane region" description="Helical" evidence="1">
    <location>
        <begin position="163"/>
        <end position="180"/>
    </location>
</feature>
<feature type="transmembrane region" description="Helical" evidence="1">
    <location>
        <begin position="53"/>
        <end position="71"/>
    </location>
</feature>
<keyword evidence="3" id="KW-1185">Reference proteome</keyword>
<protein>
    <submittedName>
        <fullName evidence="2">Uncharacterized protein</fullName>
    </submittedName>
</protein>
<gene>
    <name evidence="2" type="ORF">AS026_26990</name>
</gene>
<feature type="transmembrane region" description="Helical" evidence="1">
    <location>
        <begin position="97"/>
        <end position="118"/>
    </location>
</feature>
<keyword evidence="1" id="KW-1133">Transmembrane helix</keyword>
<comment type="caution">
    <text evidence="2">The sequence shown here is derived from an EMBL/GenBank/DDBJ whole genome shotgun (WGS) entry which is preliminary data.</text>
</comment>
<feature type="transmembrane region" description="Helical" evidence="1">
    <location>
        <begin position="20"/>
        <end position="41"/>
    </location>
</feature>
<proteinExistence type="predicted"/>
<dbReference type="OrthoDB" id="428401at2"/>
<evidence type="ECO:0000313" key="2">
    <source>
        <dbReference type="EMBL" id="KWV59950.1"/>
    </source>
</evidence>
<evidence type="ECO:0000256" key="1">
    <source>
        <dbReference type="SAM" id="Phobius"/>
    </source>
</evidence>
<dbReference type="AlphaFoldDB" id="A0A109K3C1"/>
<dbReference type="Proteomes" id="UP000068164">
    <property type="component" value="Unassembled WGS sequence"/>
</dbReference>
<organism evidence="2 3">
    <name type="scientific">Rhizobium altiplani</name>
    <dbReference type="NCBI Taxonomy" id="1864509"/>
    <lineage>
        <taxon>Bacteria</taxon>
        <taxon>Pseudomonadati</taxon>
        <taxon>Pseudomonadota</taxon>
        <taxon>Alphaproteobacteria</taxon>
        <taxon>Hyphomicrobiales</taxon>
        <taxon>Rhizobiaceae</taxon>
        <taxon>Rhizobium/Agrobacterium group</taxon>
        <taxon>Rhizobium</taxon>
    </lineage>
</organism>